<dbReference type="OrthoDB" id="9802471at2"/>
<keyword evidence="6 7" id="KW-0066">ATP synthesis</keyword>
<keyword evidence="7" id="KW-0139">CF(1)</keyword>
<evidence type="ECO:0000256" key="6">
    <source>
        <dbReference type="ARBA" id="ARBA00023310"/>
    </source>
</evidence>
<protein>
    <recommendedName>
        <fullName evidence="7">ATP synthase subunit delta</fullName>
    </recommendedName>
    <alternativeName>
        <fullName evidence="7">ATP synthase F(1) sector subunit delta</fullName>
    </alternativeName>
    <alternativeName>
        <fullName evidence="7">F-type ATPase subunit delta</fullName>
        <shortName evidence="7">F-ATPase subunit delta</shortName>
    </alternativeName>
</protein>
<evidence type="ECO:0000256" key="4">
    <source>
        <dbReference type="ARBA" id="ARBA00023065"/>
    </source>
</evidence>
<dbReference type="HAMAP" id="MF_01416">
    <property type="entry name" value="ATP_synth_delta_bact"/>
    <property type="match status" value="1"/>
</dbReference>
<dbReference type="SUPFAM" id="SSF47928">
    <property type="entry name" value="N-terminal domain of the delta subunit of the F1F0-ATP synthase"/>
    <property type="match status" value="1"/>
</dbReference>
<dbReference type="InterPro" id="IPR000711">
    <property type="entry name" value="ATPase_OSCP/dsu"/>
</dbReference>
<evidence type="ECO:0000256" key="2">
    <source>
        <dbReference type="ARBA" id="ARBA00022448"/>
    </source>
</evidence>
<dbReference type="GO" id="GO:0046933">
    <property type="term" value="F:proton-transporting ATP synthase activity, rotational mechanism"/>
    <property type="evidence" value="ECO:0007669"/>
    <property type="project" value="UniProtKB-UniRule"/>
</dbReference>
<dbReference type="AlphaFoldDB" id="A0A6L3ZHP3"/>
<keyword evidence="9" id="KW-1185">Reference proteome</keyword>
<evidence type="ECO:0000313" key="8">
    <source>
        <dbReference type="EMBL" id="KAB2816529.1"/>
    </source>
</evidence>
<comment type="caution">
    <text evidence="8">The sequence shown here is derived from an EMBL/GenBank/DDBJ whole genome shotgun (WGS) entry which is preliminary data.</text>
</comment>
<dbReference type="InterPro" id="IPR026015">
    <property type="entry name" value="ATP_synth_OSCP/delta_N_sf"/>
</dbReference>
<accession>A0A6L3ZHP3</accession>
<evidence type="ECO:0000256" key="3">
    <source>
        <dbReference type="ARBA" id="ARBA00022781"/>
    </source>
</evidence>
<sequence>MTNARAAGRYAKALLDLAVERNELEVVQSDLNTVLASIQESREFRGLLASPVIKPHQKKAVLKAVFGSVLSANTNLFLELLVDHGREGITKQVIESFHAMYLKVKGITHAKITTSVVLSPEMRARFEAMVTQMTGMRVELEEKVDENLIGGFILRVNDQQIDTSVTGQLHKLKQQYKDNLYVADF</sequence>
<dbReference type="GO" id="GO:0005886">
    <property type="term" value="C:plasma membrane"/>
    <property type="evidence" value="ECO:0007669"/>
    <property type="project" value="UniProtKB-SubCell"/>
</dbReference>
<name>A0A6L3ZHP3_9FLAO</name>
<evidence type="ECO:0000256" key="5">
    <source>
        <dbReference type="ARBA" id="ARBA00023136"/>
    </source>
</evidence>
<proteinExistence type="inferred from homology"/>
<evidence type="ECO:0000256" key="7">
    <source>
        <dbReference type="HAMAP-Rule" id="MF_01416"/>
    </source>
</evidence>
<dbReference type="EMBL" id="WBVQ01000002">
    <property type="protein sequence ID" value="KAB2816529.1"/>
    <property type="molecule type" value="Genomic_DNA"/>
</dbReference>
<dbReference type="Pfam" id="PF00213">
    <property type="entry name" value="OSCP"/>
    <property type="match status" value="1"/>
</dbReference>
<organism evidence="8 9">
    <name type="scientific">Phaeocystidibacter marisrubri</name>
    <dbReference type="NCBI Taxonomy" id="1577780"/>
    <lineage>
        <taxon>Bacteria</taxon>
        <taxon>Pseudomonadati</taxon>
        <taxon>Bacteroidota</taxon>
        <taxon>Flavobacteriia</taxon>
        <taxon>Flavobacteriales</taxon>
        <taxon>Phaeocystidibacteraceae</taxon>
        <taxon>Phaeocystidibacter</taxon>
    </lineage>
</organism>
<dbReference type="InterPro" id="IPR020781">
    <property type="entry name" value="ATPase_OSCP/d_CS"/>
</dbReference>
<keyword evidence="5 7" id="KW-0472">Membrane</keyword>
<comment type="function">
    <text evidence="7">F(1)F(0) ATP synthase produces ATP from ADP in the presence of a proton or sodium gradient. F-type ATPases consist of two structural domains, F(1) containing the extramembraneous catalytic core and F(0) containing the membrane proton channel, linked together by a central stalk and a peripheral stalk. During catalysis, ATP synthesis in the catalytic domain of F(1) is coupled via a rotary mechanism of the central stalk subunits to proton translocation.</text>
</comment>
<dbReference type="NCBIfam" id="TIGR01145">
    <property type="entry name" value="ATP_synt_delta"/>
    <property type="match status" value="1"/>
</dbReference>
<evidence type="ECO:0000256" key="1">
    <source>
        <dbReference type="ARBA" id="ARBA00004370"/>
    </source>
</evidence>
<comment type="similarity">
    <text evidence="7">Belongs to the ATPase delta chain family.</text>
</comment>
<dbReference type="PROSITE" id="PS00389">
    <property type="entry name" value="ATPASE_DELTA"/>
    <property type="match status" value="1"/>
</dbReference>
<dbReference type="PANTHER" id="PTHR11910">
    <property type="entry name" value="ATP SYNTHASE DELTA CHAIN"/>
    <property type="match status" value="1"/>
</dbReference>
<keyword evidence="4 7" id="KW-0406">Ion transport</keyword>
<keyword evidence="7" id="KW-1003">Cell membrane</keyword>
<dbReference type="Gene3D" id="1.10.520.20">
    <property type="entry name" value="N-terminal domain of the delta subunit of the F1F0-ATP synthase"/>
    <property type="match status" value="1"/>
</dbReference>
<dbReference type="RefSeq" id="WP_151693956.1">
    <property type="nucleotide sequence ID" value="NZ_BMGX01000001.1"/>
</dbReference>
<evidence type="ECO:0000313" key="9">
    <source>
        <dbReference type="Proteomes" id="UP000484164"/>
    </source>
</evidence>
<keyword evidence="2 7" id="KW-0813">Transport</keyword>
<dbReference type="GO" id="GO:0045259">
    <property type="term" value="C:proton-transporting ATP synthase complex"/>
    <property type="evidence" value="ECO:0007669"/>
    <property type="project" value="UniProtKB-KW"/>
</dbReference>
<comment type="function">
    <text evidence="7">This protein is part of the stalk that links CF(0) to CF(1). It either transmits conformational changes from CF(0) to CF(1) or is implicated in proton conduction.</text>
</comment>
<dbReference type="Proteomes" id="UP000484164">
    <property type="component" value="Unassembled WGS sequence"/>
</dbReference>
<comment type="subcellular location">
    <subcellularLocation>
        <location evidence="7">Cell membrane</location>
        <topology evidence="7">Peripheral membrane protein</topology>
    </subcellularLocation>
    <subcellularLocation>
        <location evidence="1">Membrane</location>
    </subcellularLocation>
</comment>
<keyword evidence="3 7" id="KW-0375">Hydrogen ion transport</keyword>
<dbReference type="PRINTS" id="PR00125">
    <property type="entry name" value="ATPASEDELTA"/>
</dbReference>
<reference evidence="8 9" key="1">
    <citation type="submission" date="2019-10" db="EMBL/GenBank/DDBJ databases">
        <title>Genome sequence of Phaeocystidibacter marisrubri JCM30614 (type strain).</title>
        <authorList>
            <person name="Bowman J.P."/>
        </authorList>
    </citation>
    <scope>NUCLEOTIDE SEQUENCE [LARGE SCALE GENOMIC DNA]</scope>
    <source>
        <strain evidence="8 9">JCM 30614</strain>
    </source>
</reference>
<gene>
    <name evidence="7 8" type="primary">atpH</name>
    <name evidence="8" type="ORF">F8C82_12675</name>
</gene>